<dbReference type="InterPro" id="IPR001387">
    <property type="entry name" value="Cro/C1-type_HTH"/>
</dbReference>
<dbReference type="InterPro" id="IPR010982">
    <property type="entry name" value="Lambda_DNA-bd_dom_sf"/>
</dbReference>
<dbReference type="GO" id="GO:0003677">
    <property type="term" value="F:DNA binding"/>
    <property type="evidence" value="ECO:0007669"/>
    <property type="project" value="InterPro"/>
</dbReference>
<comment type="caution">
    <text evidence="1">The sequence shown here is derived from an EMBL/GenBank/DDBJ whole genome shotgun (WGS) entry which is preliminary data.</text>
</comment>
<accession>A0A261ESK4</accession>
<dbReference type="Proteomes" id="UP000216004">
    <property type="component" value="Unassembled WGS sequence"/>
</dbReference>
<dbReference type="CDD" id="cd00093">
    <property type="entry name" value="HTH_XRE"/>
    <property type="match status" value="1"/>
</dbReference>
<reference evidence="1 2" key="1">
    <citation type="journal article" date="2017" name="BMC Genomics">
        <title>Comparative genomic and phylogenomic analyses of the Bifidobacteriaceae family.</title>
        <authorList>
            <person name="Lugli G.A."/>
            <person name="Milani C."/>
            <person name="Turroni F."/>
            <person name="Duranti S."/>
            <person name="Mancabelli L."/>
            <person name="Mangifesta M."/>
            <person name="Ferrario C."/>
            <person name="Modesto M."/>
            <person name="Mattarelli P."/>
            <person name="Jiri K."/>
            <person name="van Sinderen D."/>
            <person name="Ventura M."/>
        </authorList>
    </citation>
    <scope>NUCLEOTIDE SEQUENCE [LARGE SCALE GENOMIC DNA]</scope>
    <source>
        <strain evidence="1 2">DSM 22924</strain>
    </source>
</reference>
<organism evidence="1 2">
    <name type="scientific">Bombiscardovia coagulans</name>
    <dbReference type="NCBI Taxonomy" id="686666"/>
    <lineage>
        <taxon>Bacteria</taxon>
        <taxon>Bacillati</taxon>
        <taxon>Actinomycetota</taxon>
        <taxon>Actinomycetes</taxon>
        <taxon>Bifidobacteriales</taxon>
        <taxon>Bifidobacteriaceae</taxon>
        <taxon>Bombiscardovia</taxon>
    </lineage>
</organism>
<dbReference type="InterPro" id="IPR027910">
    <property type="entry name" value="YdiL_sf"/>
</dbReference>
<keyword evidence="2" id="KW-1185">Reference proteome</keyword>
<dbReference type="EMBL" id="MWWS01000004">
    <property type="protein sequence ID" value="OZG49815.1"/>
    <property type="molecule type" value="Genomic_DNA"/>
</dbReference>
<proteinExistence type="predicted"/>
<gene>
    <name evidence="1" type="ORF">BOCO_0332</name>
</gene>
<name>A0A261ESK4_9BIFI</name>
<sequence>MTPADFKATRESLHLSLDWLASRWKVHRQSVQRWEKGDRTIPDAIAQDLQALEAQAHLIIEEGIATADSDLFVPRTDAAWDTDGMPAAWHRMIAKQIAASTGAKLHYLT</sequence>
<dbReference type="AlphaFoldDB" id="A0A261ESK4"/>
<protein>
    <submittedName>
        <fullName evidence="1">Uncharacterized protein</fullName>
    </submittedName>
</protein>
<dbReference type="SUPFAM" id="SSF47413">
    <property type="entry name" value="lambda repressor-like DNA-binding domains"/>
    <property type="match status" value="1"/>
</dbReference>
<dbReference type="Gene3D" id="1.10.3100.10">
    <property type="entry name" value="Putative cytoplasmic protein"/>
    <property type="match status" value="1"/>
</dbReference>
<evidence type="ECO:0000313" key="1">
    <source>
        <dbReference type="EMBL" id="OZG49815.1"/>
    </source>
</evidence>
<evidence type="ECO:0000313" key="2">
    <source>
        <dbReference type="Proteomes" id="UP000216004"/>
    </source>
</evidence>